<dbReference type="AlphaFoldDB" id="A0A6N6NQE3"/>
<evidence type="ECO:0000256" key="2">
    <source>
        <dbReference type="ARBA" id="ARBA00010333"/>
    </source>
</evidence>
<keyword evidence="9" id="KW-1185">Reference proteome</keyword>
<comment type="caution">
    <text evidence="8">The sequence shown here is derived from an EMBL/GenBank/DDBJ whole genome shotgun (WGS) entry which is preliminary data.</text>
</comment>
<dbReference type="CDD" id="cd13530">
    <property type="entry name" value="PBP2_peptides_like"/>
    <property type="match status" value="1"/>
</dbReference>
<feature type="domain" description="Ionotropic glutamate receptor C-terminal" evidence="7">
    <location>
        <begin position="53"/>
        <end position="275"/>
    </location>
</feature>
<dbReference type="PROSITE" id="PS01039">
    <property type="entry name" value="SBP_BACTERIAL_3"/>
    <property type="match status" value="1"/>
</dbReference>
<reference evidence="8 9" key="1">
    <citation type="submission" date="2019-09" db="EMBL/GenBank/DDBJ databases">
        <title>Whole genome shotgun sequencing (WGS) of Ellagibacter isourolithinifaciens DSM 104140(T) and Adlercreutzia muris DSM 29508(T).</title>
        <authorList>
            <person name="Stoll D.A."/>
            <person name="Danylec N."/>
            <person name="Huch M."/>
        </authorList>
    </citation>
    <scope>NUCLEOTIDE SEQUENCE [LARGE SCALE GENOMIC DNA]</scope>
    <source>
        <strain evidence="8 9">DSM 104140</strain>
    </source>
</reference>
<dbReference type="SUPFAM" id="SSF53850">
    <property type="entry name" value="Periplasmic binding protein-like II"/>
    <property type="match status" value="1"/>
</dbReference>
<sequence length="275" mass="28988">MKMKKLGVVLAAGVLAASLALFGCSSNSTAGNDTKKDDSAKADTSYTLVKDGTLTMGTSADYPPFENLENGEAVGFDVDLCKAVADELGLKFEVVNNQFDSLLTGLAAGGKFDVVLAGMTVEPEREELADFTDTYYVDDQAVAVMKDGAITKDNAKEELNKAGVIIAVQSGTTGETYCRENFPNATIQPYGNSTDSFAAMQAGQATAVCTNAAVVKKMLSEAYSDAQVVLEVATGEEYAIAVNKDNPELTKAINEAIKKLQDDGTVEKLAAKWLG</sequence>
<dbReference type="SMART" id="SM00062">
    <property type="entry name" value="PBPb"/>
    <property type="match status" value="1"/>
</dbReference>
<dbReference type="InterPro" id="IPR018313">
    <property type="entry name" value="SBP_3_CS"/>
</dbReference>
<dbReference type="SMART" id="SM00079">
    <property type="entry name" value="PBPe"/>
    <property type="match status" value="1"/>
</dbReference>
<dbReference type="PANTHER" id="PTHR35936">
    <property type="entry name" value="MEMBRANE-BOUND LYTIC MUREIN TRANSGLYCOSYLASE F"/>
    <property type="match status" value="1"/>
</dbReference>
<dbReference type="PANTHER" id="PTHR35936:SF17">
    <property type="entry name" value="ARGININE-BINDING EXTRACELLULAR PROTEIN ARTP"/>
    <property type="match status" value="1"/>
</dbReference>
<dbReference type="InterPro" id="IPR001320">
    <property type="entry name" value="Iontro_rcpt_C"/>
</dbReference>
<dbReference type="GO" id="GO:0030313">
    <property type="term" value="C:cell envelope"/>
    <property type="evidence" value="ECO:0007669"/>
    <property type="project" value="UniProtKB-SubCell"/>
</dbReference>
<feature type="signal peptide" evidence="5">
    <location>
        <begin position="1"/>
        <end position="30"/>
    </location>
</feature>
<comment type="subcellular location">
    <subcellularLocation>
        <location evidence="1">Cell envelope</location>
    </subcellularLocation>
</comment>
<evidence type="ECO:0000313" key="8">
    <source>
        <dbReference type="EMBL" id="KAB1637941.1"/>
    </source>
</evidence>
<evidence type="ECO:0000313" key="9">
    <source>
        <dbReference type="Proteomes" id="UP000468668"/>
    </source>
</evidence>
<keyword evidence="3 5" id="KW-0732">Signal</keyword>
<comment type="similarity">
    <text evidence="2 4">Belongs to the bacterial solute-binding protein 3 family.</text>
</comment>
<dbReference type="GO" id="GO:0016020">
    <property type="term" value="C:membrane"/>
    <property type="evidence" value="ECO:0007669"/>
    <property type="project" value="InterPro"/>
</dbReference>
<dbReference type="GeneID" id="98658538"/>
<dbReference type="Pfam" id="PF00497">
    <property type="entry name" value="SBP_bac_3"/>
    <property type="match status" value="1"/>
</dbReference>
<accession>A0A6N6NQE3</accession>
<proteinExistence type="inferred from homology"/>
<name>A0A6N6NQE3_9ACTN</name>
<dbReference type="InterPro" id="IPR001638">
    <property type="entry name" value="Solute-binding_3/MltF_N"/>
</dbReference>
<dbReference type="Proteomes" id="UP000468668">
    <property type="component" value="Unassembled WGS sequence"/>
</dbReference>
<dbReference type="Gene3D" id="3.40.190.10">
    <property type="entry name" value="Periplasmic binding protein-like II"/>
    <property type="match status" value="2"/>
</dbReference>
<evidence type="ECO:0000256" key="4">
    <source>
        <dbReference type="RuleBase" id="RU003744"/>
    </source>
</evidence>
<dbReference type="PROSITE" id="PS51257">
    <property type="entry name" value="PROKAR_LIPOPROTEIN"/>
    <property type="match status" value="1"/>
</dbReference>
<gene>
    <name evidence="8" type="ORF">F8C90_08960</name>
</gene>
<organism evidence="8 9">
    <name type="scientific">Ellagibacter isourolithinifaciens</name>
    <dbReference type="NCBI Taxonomy" id="2137581"/>
    <lineage>
        <taxon>Bacteria</taxon>
        <taxon>Bacillati</taxon>
        <taxon>Actinomycetota</taxon>
        <taxon>Coriobacteriia</taxon>
        <taxon>Eggerthellales</taxon>
        <taxon>Eggerthellaceae</taxon>
        <taxon>Ellagibacter</taxon>
    </lineage>
</organism>
<evidence type="ECO:0000256" key="3">
    <source>
        <dbReference type="ARBA" id="ARBA00022729"/>
    </source>
</evidence>
<evidence type="ECO:0000256" key="5">
    <source>
        <dbReference type="SAM" id="SignalP"/>
    </source>
</evidence>
<dbReference type="EMBL" id="WAJR01000027">
    <property type="protein sequence ID" value="KAB1637941.1"/>
    <property type="molecule type" value="Genomic_DNA"/>
</dbReference>
<feature type="domain" description="Solute-binding protein family 3/N-terminal" evidence="6">
    <location>
        <begin position="53"/>
        <end position="275"/>
    </location>
</feature>
<protein>
    <submittedName>
        <fullName evidence="8">Amino acid ABC transporter substrate-binding protein</fullName>
    </submittedName>
</protein>
<dbReference type="OrthoDB" id="8454826at2"/>
<evidence type="ECO:0000256" key="1">
    <source>
        <dbReference type="ARBA" id="ARBA00004196"/>
    </source>
</evidence>
<feature type="chain" id="PRO_5026890165" evidence="5">
    <location>
        <begin position="31"/>
        <end position="275"/>
    </location>
</feature>
<dbReference type="GO" id="GO:0015276">
    <property type="term" value="F:ligand-gated monoatomic ion channel activity"/>
    <property type="evidence" value="ECO:0007669"/>
    <property type="project" value="InterPro"/>
</dbReference>
<evidence type="ECO:0000259" key="6">
    <source>
        <dbReference type="SMART" id="SM00062"/>
    </source>
</evidence>
<evidence type="ECO:0000259" key="7">
    <source>
        <dbReference type="SMART" id="SM00079"/>
    </source>
</evidence>
<dbReference type="RefSeq" id="WP_158050184.1">
    <property type="nucleotide sequence ID" value="NZ_WAJR01000027.1"/>
</dbReference>